<dbReference type="RefSeq" id="WP_377457124.1">
    <property type="nucleotide sequence ID" value="NZ_JBHLUB010000001.1"/>
</dbReference>
<dbReference type="InterPro" id="IPR037175">
    <property type="entry name" value="KFase_sf"/>
</dbReference>
<dbReference type="PANTHER" id="PTHR31118">
    <property type="entry name" value="CYCLASE-LIKE PROTEIN 2"/>
    <property type="match status" value="1"/>
</dbReference>
<sequence>MDSVRDLTQPWQAGMPAVAGDPSFQLNRLKSADRDGYALHRFVAGSHTGTHFDAPAHLFPSAQTVDQVPLDQFCGRARVLQAHTTEPQCITADQLGQQLLDFLSQPEAEPIVLIATGWDRWFSSDPERYGNHPYLSTALAALLRDQGVKLVGIDTFSPDAQGSVELPVHQVLLAAGILIVENLCGLTELPPTVNFSAYPLPLVGADAAPVRAIASLDEGPQT</sequence>
<keyword evidence="2" id="KW-1185">Reference proteome</keyword>
<reference evidence="1 2" key="1">
    <citation type="submission" date="2024-09" db="EMBL/GenBank/DDBJ databases">
        <authorList>
            <person name="Sun Q."/>
            <person name="Mori K."/>
        </authorList>
    </citation>
    <scope>NUCLEOTIDE SEQUENCE [LARGE SCALE GENOMIC DNA]</scope>
    <source>
        <strain evidence="1 2">NCAIM B.02604</strain>
    </source>
</reference>
<dbReference type="Gene3D" id="3.50.30.50">
    <property type="entry name" value="Putative cyclase"/>
    <property type="match status" value="1"/>
</dbReference>
<dbReference type="Pfam" id="PF04199">
    <property type="entry name" value="Cyclase"/>
    <property type="match status" value="1"/>
</dbReference>
<keyword evidence="1" id="KW-0378">Hydrolase</keyword>
<dbReference type="EMBL" id="JBHLUB010000001">
    <property type="protein sequence ID" value="MFC0580797.1"/>
    <property type="molecule type" value="Genomic_DNA"/>
</dbReference>
<gene>
    <name evidence="1" type="ORF">ACFFFR_00125</name>
</gene>
<dbReference type="PANTHER" id="PTHR31118:SF32">
    <property type="entry name" value="KYNURENINE FORMAMIDASE"/>
    <property type="match status" value="1"/>
</dbReference>
<proteinExistence type="predicted"/>
<dbReference type="EC" id="3.5.-.-" evidence="1"/>
<organism evidence="1 2">
    <name type="scientific">Micrococcoides hystricis</name>
    <dbReference type="NCBI Taxonomy" id="1572761"/>
    <lineage>
        <taxon>Bacteria</taxon>
        <taxon>Bacillati</taxon>
        <taxon>Actinomycetota</taxon>
        <taxon>Actinomycetes</taxon>
        <taxon>Micrococcales</taxon>
        <taxon>Micrococcaceae</taxon>
        <taxon>Micrococcoides</taxon>
    </lineage>
</organism>
<dbReference type="InterPro" id="IPR007325">
    <property type="entry name" value="KFase/CYL"/>
</dbReference>
<name>A0ABV6P6P2_9MICC</name>
<dbReference type="GO" id="GO:0016787">
    <property type="term" value="F:hydrolase activity"/>
    <property type="evidence" value="ECO:0007669"/>
    <property type="project" value="UniProtKB-KW"/>
</dbReference>
<protein>
    <submittedName>
        <fullName evidence="1">Cyclase family protein</fullName>
        <ecNumber evidence="1">3.5.-.-</ecNumber>
    </submittedName>
</protein>
<dbReference type="Proteomes" id="UP001589862">
    <property type="component" value="Unassembled WGS sequence"/>
</dbReference>
<accession>A0ABV6P6P2</accession>
<comment type="caution">
    <text evidence="1">The sequence shown here is derived from an EMBL/GenBank/DDBJ whole genome shotgun (WGS) entry which is preliminary data.</text>
</comment>
<dbReference type="SUPFAM" id="SSF102198">
    <property type="entry name" value="Putative cyclase"/>
    <property type="match status" value="1"/>
</dbReference>
<evidence type="ECO:0000313" key="1">
    <source>
        <dbReference type="EMBL" id="MFC0580797.1"/>
    </source>
</evidence>
<evidence type="ECO:0000313" key="2">
    <source>
        <dbReference type="Proteomes" id="UP001589862"/>
    </source>
</evidence>